<dbReference type="Pfam" id="PF04055">
    <property type="entry name" value="Radical_SAM"/>
    <property type="match status" value="1"/>
</dbReference>
<dbReference type="InterPro" id="IPR058240">
    <property type="entry name" value="rSAM_sf"/>
</dbReference>
<sequence length="292" mass="33206">MNYKGKIWRPPSEAKSLIIQLTVGCSHNKCTFCNMYKNKKFHIKKEVEIKKEIKAAAAKYKNIERIFLADGDALIIKFEKLLNILKTINNNFTNLKRITSYSSPKSILHKSLNELKELKQNGLKMTYLGIESGADQILEKINKGANREEIIKAGKKLKEAGIINSSTIILGLGGKEKTKLHAQATASIINQIKPDYLSALTLMLPEDAPLYQDVKNGNFEILTPYQTVIELKEIIKRLDLEEQCIFRSNHASNYYAIKGTLPEDKNNILEKLEYIIDNPQKYHLKAEGLRSL</sequence>
<dbReference type="PANTHER" id="PTHR43409">
    <property type="entry name" value="ANAEROBIC MAGNESIUM-PROTOPORPHYRIN IX MONOMETHYL ESTER CYCLASE-RELATED"/>
    <property type="match status" value="1"/>
</dbReference>
<evidence type="ECO:0000256" key="1">
    <source>
        <dbReference type="ARBA" id="ARBA00001966"/>
    </source>
</evidence>
<dbReference type="OrthoDB" id="9777636at2"/>
<dbReference type="eggNOG" id="COG1032">
    <property type="taxonomic scope" value="Bacteria"/>
</dbReference>
<comment type="cofactor">
    <cofactor evidence="1">
        <name>[4Fe-4S] cluster</name>
        <dbReference type="ChEBI" id="CHEBI:49883"/>
    </cofactor>
</comment>
<dbReference type="InterPro" id="IPR007197">
    <property type="entry name" value="rSAM"/>
</dbReference>
<feature type="domain" description="Radical SAM core" evidence="6">
    <location>
        <begin position="9"/>
        <end position="241"/>
    </location>
</feature>
<evidence type="ECO:0000256" key="3">
    <source>
        <dbReference type="ARBA" id="ARBA00022723"/>
    </source>
</evidence>
<keyword evidence="8" id="KW-1185">Reference proteome</keyword>
<organism evidence="7 8">
    <name type="scientific">Halanaerobium praevalens (strain ATCC 33744 / DSM 2228 / GSL)</name>
    <dbReference type="NCBI Taxonomy" id="572479"/>
    <lineage>
        <taxon>Bacteria</taxon>
        <taxon>Bacillati</taxon>
        <taxon>Bacillota</taxon>
        <taxon>Clostridia</taxon>
        <taxon>Halanaerobiales</taxon>
        <taxon>Halanaerobiaceae</taxon>
        <taxon>Halanaerobium</taxon>
    </lineage>
</organism>
<dbReference type="CDD" id="cd01335">
    <property type="entry name" value="Radical_SAM"/>
    <property type="match status" value="1"/>
</dbReference>
<dbReference type="HOGENOM" id="CLU_044464_1_0_9"/>
<proteinExistence type="predicted"/>
<keyword evidence="5" id="KW-0411">Iron-sulfur</keyword>
<evidence type="ECO:0000313" key="7">
    <source>
        <dbReference type="EMBL" id="ADO77187.1"/>
    </source>
</evidence>
<dbReference type="InterPro" id="IPR023404">
    <property type="entry name" value="rSAM_horseshoe"/>
</dbReference>
<dbReference type="GO" id="GO:0003824">
    <property type="term" value="F:catalytic activity"/>
    <property type="evidence" value="ECO:0007669"/>
    <property type="project" value="InterPro"/>
</dbReference>
<dbReference type="EMBL" id="CP002175">
    <property type="protein sequence ID" value="ADO77187.1"/>
    <property type="molecule type" value="Genomic_DNA"/>
</dbReference>
<reference evidence="8" key="1">
    <citation type="submission" date="2010-10" db="EMBL/GenBank/DDBJ databases">
        <title>The complete genome of Halanaerobium praevalens DSM 2228.</title>
        <authorList>
            <consortium name="US DOE Joint Genome Institute (JGI-PGF)"/>
            <person name="Lucas S."/>
            <person name="Copeland A."/>
            <person name="Lapidus A."/>
            <person name="Glavina del Rio T."/>
            <person name="Dalin E."/>
            <person name="Tice H."/>
            <person name="Bruce D."/>
            <person name="Goodwin L."/>
            <person name="Pitluck S."/>
            <person name="Kyrpides N."/>
            <person name="Mavromatis K."/>
            <person name="Ivanova N."/>
            <person name="Ovchinnikova G."/>
            <person name="Chertkov O."/>
            <person name="Detter J.C."/>
            <person name="Han C."/>
            <person name="Larimer F."/>
            <person name="Land M."/>
            <person name="Hauser L."/>
            <person name="Markowitz V."/>
            <person name="Cheng J.-F."/>
            <person name="Hugenholtz P."/>
            <person name="Woyke T."/>
            <person name="Wu D."/>
            <person name="Tindall B."/>
            <person name="Pomrenke H.G."/>
            <person name="Brambilla E."/>
            <person name="Klenk H.-P."/>
            <person name="Eisen J.A."/>
        </authorList>
    </citation>
    <scope>NUCLEOTIDE SEQUENCE [LARGE SCALE GENOMIC DNA]</scope>
    <source>
        <strain evidence="8">ATCC 33744 / DSM 2228 / GSL</strain>
    </source>
</reference>
<dbReference type="SFLD" id="SFLDG01082">
    <property type="entry name" value="B12-binding_domain_containing"/>
    <property type="match status" value="1"/>
</dbReference>
<gene>
    <name evidence="7" type="ordered locus">Hprae_1034</name>
</gene>
<accession>E3DLE8</accession>
<dbReference type="SUPFAM" id="SSF102114">
    <property type="entry name" value="Radical SAM enzymes"/>
    <property type="match status" value="1"/>
</dbReference>
<reference evidence="7 8" key="2">
    <citation type="journal article" date="2011" name="Stand. Genomic Sci.">
        <title>Complete genome sequence of the extremely halophilic Halanaerobium praevalens type strain (GSL).</title>
        <authorList>
            <person name="Ivanova N."/>
            <person name="Sikorski J."/>
            <person name="Chertkov O."/>
            <person name="Nolan M."/>
            <person name="Lucas S."/>
            <person name="Hammon N."/>
            <person name="Deshpande S."/>
            <person name="Cheng J.F."/>
            <person name="Tapia R."/>
            <person name="Han C."/>
            <person name="Goodwin L."/>
            <person name="Pitluck S."/>
            <person name="Huntemann M."/>
            <person name="Liolios K."/>
            <person name="Pagani I."/>
            <person name="Mavromatis K."/>
            <person name="Ovchinikova G."/>
            <person name="Pati A."/>
            <person name="Chen A."/>
            <person name="Palaniappan K."/>
            <person name="Land M."/>
            <person name="Hauser L."/>
            <person name="Brambilla E.M."/>
            <person name="Kannan K.P."/>
            <person name="Rohde M."/>
            <person name="Tindall B.J."/>
            <person name="Goker M."/>
            <person name="Detter J.C."/>
            <person name="Woyke T."/>
            <person name="Bristow J."/>
            <person name="Eisen J.A."/>
            <person name="Markowitz V."/>
            <person name="Hugenholtz P."/>
            <person name="Kyrpides N.C."/>
            <person name="Klenk H.P."/>
            <person name="Lapidus A."/>
        </authorList>
    </citation>
    <scope>NUCLEOTIDE SEQUENCE [LARGE SCALE GENOMIC DNA]</scope>
    <source>
        <strain evidence="8">ATCC 33744 / DSM 2228 / GSL</strain>
    </source>
</reference>
<evidence type="ECO:0000256" key="5">
    <source>
        <dbReference type="ARBA" id="ARBA00023014"/>
    </source>
</evidence>
<protein>
    <submittedName>
        <fullName evidence="7">Radical SAM domain protein</fullName>
    </submittedName>
</protein>
<dbReference type="KEGG" id="hpk:Hprae_1034"/>
<evidence type="ECO:0000256" key="2">
    <source>
        <dbReference type="ARBA" id="ARBA00022691"/>
    </source>
</evidence>
<dbReference type="Proteomes" id="UP000006866">
    <property type="component" value="Chromosome"/>
</dbReference>
<dbReference type="PATRIC" id="fig|572479.3.peg.1045"/>
<name>E3DLE8_HALPG</name>
<dbReference type="RefSeq" id="WP_014553220.1">
    <property type="nucleotide sequence ID" value="NC_017455.1"/>
</dbReference>
<keyword evidence="2" id="KW-0949">S-adenosyl-L-methionine</keyword>
<dbReference type="InterPro" id="IPR051198">
    <property type="entry name" value="BchE-like"/>
</dbReference>
<dbReference type="PROSITE" id="PS51918">
    <property type="entry name" value="RADICAL_SAM"/>
    <property type="match status" value="1"/>
</dbReference>
<dbReference type="SMART" id="SM00729">
    <property type="entry name" value="Elp3"/>
    <property type="match status" value="1"/>
</dbReference>
<dbReference type="GO" id="GO:0046872">
    <property type="term" value="F:metal ion binding"/>
    <property type="evidence" value="ECO:0007669"/>
    <property type="project" value="UniProtKB-KW"/>
</dbReference>
<dbReference type="GO" id="GO:0051536">
    <property type="term" value="F:iron-sulfur cluster binding"/>
    <property type="evidence" value="ECO:0007669"/>
    <property type="project" value="UniProtKB-KW"/>
</dbReference>
<evidence type="ECO:0000256" key="4">
    <source>
        <dbReference type="ARBA" id="ARBA00023004"/>
    </source>
</evidence>
<dbReference type="SFLD" id="SFLDG01095">
    <property type="entry name" value="Uncharacterised_Radical_SAM_Su"/>
    <property type="match status" value="1"/>
</dbReference>
<dbReference type="STRING" id="572479.Hprae_1034"/>
<keyword evidence="4" id="KW-0408">Iron</keyword>
<dbReference type="SFLD" id="SFLDS00029">
    <property type="entry name" value="Radical_SAM"/>
    <property type="match status" value="1"/>
</dbReference>
<keyword evidence="3" id="KW-0479">Metal-binding</keyword>
<evidence type="ECO:0000313" key="8">
    <source>
        <dbReference type="Proteomes" id="UP000006866"/>
    </source>
</evidence>
<dbReference type="AlphaFoldDB" id="E3DLE8"/>
<dbReference type="Gene3D" id="3.80.30.20">
    <property type="entry name" value="tm_1862 like domain"/>
    <property type="match status" value="1"/>
</dbReference>
<dbReference type="InterPro" id="IPR006638">
    <property type="entry name" value="Elp3/MiaA/NifB-like_rSAM"/>
</dbReference>
<evidence type="ECO:0000259" key="6">
    <source>
        <dbReference type="PROSITE" id="PS51918"/>
    </source>
</evidence>
<dbReference type="PANTHER" id="PTHR43409:SF4">
    <property type="entry name" value="RADICAL SAM SUPERFAMILY PROTEIN"/>
    <property type="match status" value="1"/>
</dbReference>